<dbReference type="Gene3D" id="3.90.1200.10">
    <property type="match status" value="1"/>
</dbReference>
<dbReference type="PANTHER" id="PTHR21310:SF15">
    <property type="entry name" value="AMINOGLYCOSIDE PHOSPHOTRANSFERASE DOMAIN-CONTAINING PROTEIN"/>
    <property type="match status" value="1"/>
</dbReference>
<comment type="caution">
    <text evidence="2">The sequence shown here is derived from an EMBL/GenBank/DDBJ whole genome shotgun (WGS) entry which is preliminary data.</text>
</comment>
<dbReference type="InterPro" id="IPR002575">
    <property type="entry name" value="Aminoglycoside_PTrfase"/>
</dbReference>
<protein>
    <submittedName>
        <fullName evidence="2">Aminoglycoside phosphotransferase family protein</fullName>
        <ecNumber evidence="2">2.7.1.-</ecNumber>
    </submittedName>
</protein>
<evidence type="ECO:0000313" key="2">
    <source>
        <dbReference type="EMBL" id="MDT3331243.1"/>
    </source>
</evidence>
<dbReference type="EC" id="2.7.1.-" evidence="2"/>
<dbReference type="GO" id="GO:0016740">
    <property type="term" value="F:transferase activity"/>
    <property type="evidence" value="ECO:0007669"/>
    <property type="project" value="UniProtKB-KW"/>
</dbReference>
<keyword evidence="3" id="KW-1185">Reference proteome</keyword>
<name>A0ABU3GKL7_9MICO</name>
<dbReference type="InterPro" id="IPR011009">
    <property type="entry name" value="Kinase-like_dom_sf"/>
</dbReference>
<evidence type="ECO:0000313" key="3">
    <source>
        <dbReference type="Proteomes" id="UP001262835"/>
    </source>
</evidence>
<dbReference type="Pfam" id="PF01636">
    <property type="entry name" value="APH"/>
    <property type="match status" value="1"/>
</dbReference>
<dbReference type="PANTHER" id="PTHR21310">
    <property type="entry name" value="AMINOGLYCOSIDE PHOSPHOTRANSFERASE-RELATED-RELATED"/>
    <property type="match status" value="1"/>
</dbReference>
<evidence type="ECO:0000259" key="1">
    <source>
        <dbReference type="Pfam" id="PF01636"/>
    </source>
</evidence>
<dbReference type="RefSeq" id="WP_311870245.1">
    <property type="nucleotide sequence ID" value="NZ_JAUZVT010000002.1"/>
</dbReference>
<dbReference type="SUPFAM" id="SSF56112">
    <property type="entry name" value="Protein kinase-like (PK-like)"/>
    <property type="match status" value="1"/>
</dbReference>
<organism evidence="2 3">
    <name type="scientific">Microbacterium aquilitoris</name>
    <dbReference type="NCBI Taxonomy" id="3067307"/>
    <lineage>
        <taxon>Bacteria</taxon>
        <taxon>Bacillati</taxon>
        <taxon>Actinomycetota</taxon>
        <taxon>Actinomycetes</taxon>
        <taxon>Micrococcales</taxon>
        <taxon>Microbacteriaceae</taxon>
        <taxon>Microbacterium</taxon>
    </lineage>
</organism>
<dbReference type="Proteomes" id="UP001262835">
    <property type="component" value="Unassembled WGS sequence"/>
</dbReference>
<accession>A0ABU3GKL7</accession>
<sequence length="308" mass="32207">MTDQRSDDCEIDVPDGGADVRAVASRFWPEWDWTAAHVTHGAFHKVALHPEGLVVRVAIGRDAAARTARERGILSALSRTTVSVPLPEPLDTPAAAIAAGASLVSRVSGRPGERADASSADGFAAYGAALRSLRDVPLPRLDELPVPRAWCGGPAWPSVVADRLVPRLPTSVRAFAQDVVGFVDGSAPTDLVLVHGDFGPHNMLWDGPRLSGLVDLDHACIGDPAIDIAPLVGIHGAAAAAQICTDEELSRAMQHRASLPLQVAAAADLAGLAGLRDHALRNFSQRVAEGTVFDPAGSRPRGSSLGSR</sequence>
<feature type="domain" description="Aminoglycoside phosphotransferase" evidence="1">
    <location>
        <begin position="52"/>
        <end position="232"/>
    </location>
</feature>
<keyword evidence="2" id="KW-0808">Transferase</keyword>
<dbReference type="EMBL" id="JAUZVT010000002">
    <property type="protein sequence ID" value="MDT3331243.1"/>
    <property type="molecule type" value="Genomic_DNA"/>
</dbReference>
<dbReference type="InterPro" id="IPR051678">
    <property type="entry name" value="AGP_Transferase"/>
</dbReference>
<proteinExistence type="predicted"/>
<reference evidence="2 3" key="1">
    <citation type="submission" date="2023-08" db="EMBL/GenBank/DDBJ databases">
        <title>Microbacterium aquilitoris sp. nov. and Microbacterium gwkjibeachense sp. nov., isolated from beach.</title>
        <authorList>
            <person name="Lee S.D."/>
            <person name="Yang H."/>
            <person name="Kim I."/>
        </authorList>
    </citation>
    <scope>NUCLEOTIDE SEQUENCE [LARGE SCALE GENOMIC DNA]</scope>
    <source>
        <strain evidence="2 3">KSW-18</strain>
    </source>
</reference>
<gene>
    <name evidence="2" type="ORF">Q9S78_11230</name>
</gene>